<protein>
    <submittedName>
        <fullName evidence="2">Str. FM013</fullName>
    </submittedName>
</protein>
<keyword evidence="3" id="KW-1185">Reference proteome</keyword>
<name>A0A0G4PEX1_PENC3</name>
<proteinExistence type="predicted"/>
<feature type="region of interest" description="Disordered" evidence="1">
    <location>
        <begin position="1"/>
        <end position="34"/>
    </location>
</feature>
<dbReference type="AlphaFoldDB" id="A0A0G4PEX1"/>
<evidence type="ECO:0000256" key="1">
    <source>
        <dbReference type="SAM" id="MobiDB-lite"/>
    </source>
</evidence>
<gene>
    <name evidence="2" type="ORF">PCAMFM013_S013g000127</name>
</gene>
<dbReference type="EMBL" id="HG793146">
    <property type="protein sequence ID" value="CRL24884.1"/>
    <property type="molecule type" value="Genomic_DNA"/>
</dbReference>
<reference evidence="2 3" key="1">
    <citation type="journal article" date="2014" name="Nat. Commun.">
        <title>Multiple recent horizontal transfers of a large genomic region in cheese making fungi.</title>
        <authorList>
            <person name="Cheeseman K."/>
            <person name="Ropars J."/>
            <person name="Renault P."/>
            <person name="Dupont J."/>
            <person name="Gouzy J."/>
            <person name="Branca A."/>
            <person name="Abraham A.L."/>
            <person name="Ceppi M."/>
            <person name="Conseiller E."/>
            <person name="Debuchy R."/>
            <person name="Malagnac F."/>
            <person name="Goarin A."/>
            <person name="Silar P."/>
            <person name="Lacoste S."/>
            <person name="Sallet E."/>
            <person name="Bensimon A."/>
            <person name="Giraud T."/>
            <person name="Brygoo Y."/>
        </authorList>
    </citation>
    <scope>NUCLEOTIDE SEQUENCE [LARGE SCALE GENOMIC DNA]</scope>
    <source>
        <strain evidence="3">FM 013</strain>
    </source>
</reference>
<dbReference type="Proteomes" id="UP000053732">
    <property type="component" value="Unassembled WGS sequence"/>
</dbReference>
<accession>A0A0G4PEX1</accession>
<evidence type="ECO:0000313" key="3">
    <source>
        <dbReference type="Proteomes" id="UP000053732"/>
    </source>
</evidence>
<evidence type="ECO:0000313" key="2">
    <source>
        <dbReference type="EMBL" id="CRL24884.1"/>
    </source>
</evidence>
<sequence length="57" mass="6077">MTSLSAGQGKEIPGAADLGPGPLARGHPEPFGAVGEKELHVPSETIGRFRHMLFTWH</sequence>
<organism evidence="2 3">
    <name type="scientific">Penicillium camemberti (strain FM 013)</name>
    <dbReference type="NCBI Taxonomy" id="1429867"/>
    <lineage>
        <taxon>Eukaryota</taxon>
        <taxon>Fungi</taxon>
        <taxon>Dikarya</taxon>
        <taxon>Ascomycota</taxon>
        <taxon>Pezizomycotina</taxon>
        <taxon>Eurotiomycetes</taxon>
        <taxon>Eurotiomycetidae</taxon>
        <taxon>Eurotiales</taxon>
        <taxon>Aspergillaceae</taxon>
        <taxon>Penicillium</taxon>
    </lineage>
</organism>